<accession>A0A371AZZ2</accession>
<dbReference type="InterPro" id="IPR030678">
    <property type="entry name" value="Peptide/Ni-bd"/>
</dbReference>
<evidence type="ECO:0000256" key="2">
    <source>
        <dbReference type="ARBA" id="ARBA00005695"/>
    </source>
</evidence>
<dbReference type="AlphaFoldDB" id="A0A371AZZ2"/>
<comment type="caution">
    <text evidence="7">The sequence shown here is derived from an EMBL/GenBank/DDBJ whole genome shotgun (WGS) entry which is preliminary data.</text>
</comment>
<dbReference type="PANTHER" id="PTHR30290">
    <property type="entry name" value="PERIPLASMIC BINDING COMPONENT OF ABC TRANSPORTER"/>
    <property type="match status" value="1"/>
</dbReference>
<dbReference type="PANTHER" id="PTHR30290:SF10">
    <property type="entry name" value="PERIPLASMIC OLIGOPEPTIDE-BINDING PROTEIN-RELATED"/>
    <property type="match status" value="1"/>
</dbReference>
<dbReference type="CDD" id="cd08504">
    <property type="entry name" value="PBP2_OppA"/>
    <property type="match status" value="1"/>
</dbReference>
<dbReference type="PROSITE" id="PS51257">
    <property type="entry name" value="PROKAR_LIPOPROTEIN"/>
    <property type="match status" value="1"/>
</dbReference>
<dbReference type="InterPro" id="IPR039424">
    <property type="entry name" value="SBP_5"/>
</dbReference>
<dbReference type="GO" id="GO:0030313">
    <property type="term" value="C:cell envelope"/>
    <property type="evidence" value="ECO:0007669"/>
    <property type="project" value="UniProtKB-SubCell"/>
</dbReference>
<comment type="similarity">
    <text evidence="2">Belongs to the bacterial solute-binding protein 5 family.</text>
</comment>
<dbReference type="OrthoDB" id="9801912at2"/>
<comment type="subcellular location">
    <subcellularLocation>
        <location evidence="1">Cell envelope</location>
    </subcellularLocation>
</comment>
<name>A0A371AZZ2_9FIRM</name>
<dbReference type="GO" id="GO:0043190">
    <property type="term" value="C:ATP-binding cassette (ABC) transporter complex"/>
    <property type="evidence" value="ECO:0007669"/>
    <property type="project" value="InterPro"/>
</dbReference>
<reference evidence="7 8" key="1">
    <citation type="submission" date="2018-07" db="EMBL/GenBank/DDBJ databases">
        <title>Anaerosacharophilus polymeroproducens gen. nov. sp. nov., an anaerobic bacterium isolated from salt field.</title>
        <authorList>
            <person name="Kim W."/>
            <person name="Yang S.-H."/>
            <person name="Oh J."/>
            <person name="Lee J.-H."/>
            <person name="Kwon K.K."/>
        </authorList>
    </citation>
    <scope>NUCLEOTIDE SEQUENCE [LARGE SCALE GENOMIC DNA]</scope>
    <source>
        <strain evidence="7 8">MCWD5</strain>
    </source>
</reference>
<dbReference type="EMBL" id="QRCT01000007">
    <property type="protein sequence ID" value="RDU25131.1"/>
    <property type="molecule type" value="Genomic_DNA"/>
</dbReference>
<evidence type="ECO:0000259" key="6">
    <source>
        <dbReference type="Pfam" id="PF00496"/>
    </source>
</evidence>
<dbReference type="GO" id="GO:0015833">
    <property type="term" value="P:peptide transport"/>
    <property type="evidence" value="ECO:0007669"/>
    <property type="project" value="TreeGrafter"/>
</dbReference>
<dbReference type="GO" id="GO:1904680">
    <property type="term" value="F:peptide transmembrane transporter activity"/>
    <property type="evidence" value="ECO:0007669"/>
    <property type="project" value="TreeGrafter"/>
</dbReference>
<dbReference type="SUPFAM" id="SSF53850">
    <property type="entry name" value="Periplasmic binding protein-like II"/>
    <property type="match status" value="1"/>
</dbReference>
<dbReference type="Gene3D" id="3.10.105.10">
    <property type="entry name" value="Dipeptide-binding Protein, Domain 3"/>
    <property type="match status" value="1"/>
</dbReference>
<keyword evidence="8" id="KW-1185">Reference proteome</keyword>
<proteinExistence type="inferred from homology"/>
<evidence type="ECO:0000313" key="7">
    <source>
        <dbReference type="EMBL" id="RDU25131.1"/>
    </source>
</evidence>
<evidence type="ECO:0000313" key="8">
    <source>
        <dbReference type="Proteomes" id="UP000255036"/>
    </source>
</evidence>
<dbReference type="Proteomes" id="UP000255036">
    <property type="component" value="Unassembled WGS sequence"/>
</dbReference>
<dbReference type="PIRSF" id="PIRSF002741">
    <property type="entry name" value="MppA"/>
    <property type="match status" value="1"/>
</dbReference>
<feature type="signal peptide" evidence="5">
    <location>
        <begin position="1"/>
        <end position="21"/>
    </location>
</feature>
<protein>
    <submittedName>
        <fullName evidence="7">Peptide ABC transporter substrate-binding protein</fullName>
    </submittedName>
</protein>
<dbReference type="Gene3D" id="3.40.190.10">
    <property type="entry name" value="Periplasmic binding protein-like II"/>
    <property type="match status" value="1"/>
</dbReference>
<feature type="chain" id="PRO_5038402510" evidence="5">
    <location>
        <begin position="22"/>
        <end position="578"/>
    </location>
</feature>
<evidence type="ECO:0000256" key="3">
    <source>
        <dbReference type="ARBA" id="ARBA00022448"/>
    </source>
</evidence>
<dbReference type="GO" id="GO:0042597">
    <property type="term" value="C:periplasmic space"/>
    <property type="evidence" value="ECO:0007669"/>
    <property type="project" value="UniProtKB-ARBA"/>
</dbReference>
<dbReference type="InterPro" id="IPR000914">
    <property type="entry name" value="SBP_5_dom"/>
</dbReference>
<organism evidence="7 8">
    <name type="scientific">Anaerosacchariphilus polymeriproducens</name>
    <dbReference type="NCBI Taxonomy" id="1812858"/>
    <lineage>
        <taxon>Bacteria</taxon>
        <taxon>Bacillati</taxon>
        <taxon>Bacillota</taxon>
        <taxon>Clostridia</taxon>
        <taxon>Lachnospirales</taxon>
        <taxon>Lachnospiraceae</taxon>
        <taxon>Anaerosacchariphilus</taxon>
    </lineage>
</organism>
<evidence type="ECO:0000256" key="4">
    <source>
        <dbReference type="ARBA" id="ARBA00022729"/>
    </source>
</evidence>
<dbReference type="RefSeq" id="WP_115480339.1">
    <property type="nucleotide sequence ID" value="NZ_QRCT01000007.1"/>
</dbReference>
<keyword evidence="4 5" id="KW-0732">Signal</keyword>
<dbReference type="Pfam" id="PF00496">
    <property type="entry name" value="SBP_bac_5"/>
    <property type="match status" value="1"/>
</dbReference>
<evidence type="ECO:0000256" key="5">
    <source>
        <dbReference type="SAM" id="SignalP"/>
    </source>
</evidence>
<gene>
    <name evidence="7" type="ORF">DWV06_01130</name>
</gene>
<feature type="domain" description="Solute-binding protein family 5" evidence="6">
    <location>
        <begin position="87"/>
        <end position="490"/>
    </location>
</feature>
<dbReference type="Gene3D" id="3.90.76.10">
    <property type="entry name" value="Dipeptide-binding Protein, Domain 1"/>
    <property type="match status" value="1"/>
</dbReference>
<keyword evidence="3" id="KW-0813">Transport</keyword>
<evidence type="ECO:0000256" key="1">
    <source>
        <dbReference type="ARBA" id="ARBA00004196"/>
    </source>
</evidence>
<sequence>MKKLISKMLVAALSVSMLVGCGSSQKDSVSETVSSESAISKSDGSTLRINIASEPDYLDPALTTTSDGGTLAANSFTGLFVHGKNEKVVPALCKDYKISEDGLTYTFTLKDGLKWSDNSELTAADFEYAWKRAANPKTGVQYAYLFDIFAKDSDGNINVKADGNTLTAVLINSCPYFLELCALSTFYPVPKTAVEAADPGGTNPGAWASEAGFVTNGAYTLQKWNHNESMVYVKNPNFYDAANVKVEKLEFMLSADDTATFSAYNAGNLDFIDSVPTDEISTVDSNVDFKKIDQIGTYYITFNVNADLFKGMSAENAAKMRQALSILIDRGYIIDNIAQTGQELATSFIPTGMSDGNGGEFKSDSYNYPDKESKGYFSKDFDAAEAKNKAVDLLKSIGYKFDENGKLSSETPINIEYTLNVNSGHQSIAEAIQSDWSAIGVNMTIKTEEWQTFGNDRRAGAFTVARDGWNADYSDPVNMLEMFLTSSGNNHAQFGKDPSNPSAPEWNSYDALIKQIYSTPDFAERAKLMHQAEDRLMSTWAVVPLYYYNDIYMCKTNVKGIYKTKNNHIYFMYASVDK</sequence>